<evidence type="ECO:0000313" key="2">
    <source>
        <dbReference type="EMBL" id="HDY58504.1"/>
    </source>
</evidence>
<dbReference type="Pfam" id="PF13860">
    <property type="entry name" value="FlgD_ig"/>
    <property type="match status" value="1"/>
</dbReference>
<dbReference type="InterPro" id="IPR026444">
    <property type="entry name" value="Secre_tail"/>
</dbReference>
<proteinExistence type="predicted"/>
<dbReference type="NCBIfam" id="TIGR04183">
    <property type="entry name" value="Por_Secre_tail"/>
    <property type="match status" value="1"/>
</dbReference>
<dbReference type="SUPFAM" id="SSF75011">
    <property type="entry name" value="3-carboxy-cis,cis-mucoante lactonizing enzyme"/>
    <property type="match status" value="1"/>
</dbReference>
<accession>A0A7V0Z4P2</accession>
<dbReference type="PANTHER" id="PTHR47197">
    <property type="entry name" value="PROTEIN NIRF"/>
    <property type="match status" value="1"/>
</dbReference>
<sequence>MGIKKDMNPLTIIYRPGLSLLFLWQVVFGQDSLNVRWINSGLFSCSRRTYCAEIGSNKYEFTYLHGGILVLNVNNPASPQKVVEIGTPGDPPRWLIDGGTEIVDTLLYLTIHPYGLWIYNIADISNPIRIGECKTPHSCGVTVAGNYAYVADDDSGLIIIDISQPSSPQRVGKFYTYPGGCDVIVSDTIAYLAAGKVWVINIKDPYNPSLISVWAPHGNSETALQIDKEGDFLYVTEKGIFIQGFWIIDVSNPQNPISADSVIVSWASDIVASGQYAYGSTDNRMLVINITNPYDAYVEAILSIPRSGQGIFYYNDYVYLANSRSTLIIDVNDPKNPFIVGSYNHGAYTIDVAISNNYAYVSKGSELKVLDISNLNKLNLIGHCATPDVARGLAVLGNYVYIADSDSGLRIIDISNPYAPQQIGSYIAQNYFMVDVIVDCSFAYIAVGSHGLLILDVSDPRNPIFVNSYTPPGGYSNSIKVYKNGLFVYLLCDPGGLKIIDVSNPYAPYQIGTFYPEGGINGGIGIRGNFAFLAGVESVNGSFCSLDIDDPSSPMPLDFLLDYWVNHGDLKLLGNRHAIVGTPNGPIFVADVQDPFNLRWAGYYQWEHSGSAGPSYQIDLKDNYIFVATDCGLQIFEFTGEAGIKLTSSNHNTHKINLTIQPNPFTLTTKISWHIQNNIEEGIVEIYNSAGQSVRNYPLNSIKKNDSFVIWDGTDSENRTLPGGVYFFVFNLNNFKIAKKIVYLK</sequence>
<evidence type="ECO:0000259" key="1">
    <source>
        <dbReference type="Pfam" id="PF13860"/>
    </source>
</evidence>
<dbReference type="InterPro" id="IPR025965">
    <property type="entry name" value="FlgD/Vpr_Ig-like"/>
</dbReference>
<dbReference type="InterPro" id="IPR013211">
    <property type="entry name" value="LVIVD"/>
</dbReference>
<dbReference type="PANTHER" id="PTHR47197:SF3">
    <property type="entry name" value="DIHYDRO-HEME D1 DEHYDROGENASE"/>
    <property type="match status" value="1"/>
</dbReference>
<name>A0A7V0Z4P2_UNCW3</name>
<gene>
    <name evidence="2" type="ORF">ENP86_02995</name>
</gene>
<comment type="caution">
    <text evidence="2">The sequence shown here is derived from an EMBL/GenBank/DDBJ whole genome shotgun (WGS) entry which is preliminary data.</text>
</comment>
<feature type="domain" description="FlgD/Vpr Ig-like" evidence="1">
    <location>
        <begin position="666"/>
        <end position="728"/>
    </location>
</feature>
<dbReference type="AlphaFoldDB" id="A0A7V0Z4P2"/>
<organism evidence="2">
    <name type="scientific">candidate division WOR-3 bacterium</name>
    <dbReference type="NCBI Taxonomy" id="2052148"/>
    <lineage>
        <taxon>Bacteria</taxon>
        <taxon>Bacteria division WOR-3</taxon>
    </lineage>
</organism>
<dbReference type="SUPFAM" id="SSF101908">
    <property type="entry name" value="Putative isomerase YbhE"/>
    <property type="match status" value="1"/>
</dbReference>
<protein>
    <submittedName>
        <fullName evidence="2">T9SS type A sorting domain-containing protein</fullName>
    </submittedName>
</protein>
<dbReference type="Gene3D" id="2.130.10.10">
    <property type="entry name" value="YVTN repeat-like/Quinoprotein amine dehydrogenase"/>
    <property type="match status" value="1"/>
</dbReference>
<dbReference type="InterPro" id="IPR051200">
    <property type="entry name" value="Host-pathogen_enzymatic-act"/>
</dbReference>
<dbReference type="Pfam" id="PF08309">
    <property type="entry name" value="LVIVD"/>
    <property type="match status" value="9"/>
</dbReference>
<dbReference type="InterPro" id="IPR015943">
    <property type="entry name" value="WD40/YVTN_repeat-like_dom_sf"/>
</dbReference>
<dbReference type="Gene3D" id="2.60.40.4070">
    <property type="match status" value="1"/>
</dbReference>
<dbReference type="EMBL" id="DSKY01000009">
    <property type="protein sequence ID" value="HDY58504.1"/>
    <property type="molecule type" value="Genomic_DNA"/>
</dbReference>
<reference evidence="2" key="1">
    <citation type="journal article" date="2020" name="mSystems">
        <title>Genome- and Community-Level Interaction Insights into Carbon Utilization and Element Cycling Functions of Hydrothermarchaeota in Hydrothermal Sediment.</title>
        <authorList>
            <person name="Zhou Z."/>
            <person name="Liu Y."/>
            <person name="Xu W."/>
            <person name="Pan J."/>
            <person name="Luo Z.H."/>
            <person name="Li M."/>
        </authorList>
    </citation>
    <scope>NUCLEOTIDE SEQUENCE [LARGE SCALE GENOMIC DNA]</scope>
    <source>
        <strain evidence="2">SpSt-258</strain>
    </source>
</reference>